<dbReference type="PATRIC" id="fig|1605367.3.peg.468"/>
<dbReference type="InterPro" id="IPR002541">
    <property type="entry name" value="Cyt_c_assembly"/>
</dbReference>
<dbReference type="PANTHER" id="PTHR43653:SF1">
    <property type="entry name" value="CYTOCHROME C-TYPE BIOGENESIS PROTEIN CCMF"/>
    <property type="match status" value="1"/>
</dbReference>
<keyword evidence="7" id="KW-1185">Reference proteome</keyword>
<keyword evidence="2" id="KW-0201">Cytochrome c-type biogenesis</keyword>
<evidence type="ECO:0000259" key="5">
    <source>
        <dbReference type="Pfam" id="PF16327"/>
    </source>
</evidence>
<dbReference type="PANTHER" id="PTHR43653">
    <property type="entry name" value="CYTOCHROME C ASSEMBLY PROTEIN-RELATED"/>
    <property type="match status" value="1"/>
</dbReference>
<dbReference type="PRINTS" id="PR01410">
    <property type="entry name" value="CCBIOGENESIS"/>
</dbReference>
<evidence type="ECO:0000259" key="4">
    <source>
        <dbReference type="Pfam" id="PF01578"/>
    </source>
</evidence>
<dbReference type="EMBL" id="LGTQ01000012">
    <property type="protein sequence ID" value="KPM47167.1"/>
    <property type="molecule type" value="Genomic_DNA"/>
</dbReference>
<feature type="transmembrane region" description="Helical" evidence="3">
    <location>
        <begin position="207"/>
        <end position="226"/>
    </location>
</feature>
<feature type="transmembrane region" description="Helical" evidence="3">
    <location>
        <begin position="304"/>
        <end position="321"/>
    </location>
</feature>
<feature type="transmembrane region" description="Helical" evidence="3">
    <location>
        <begin position="488"/>
        <end position="509"/>
    </location>
</feature>
<sequence length="842" mass="95095">MLRSYLGNIGHLLTILAFISSLIATYAYWQSSQEKNQNSIWKKFANQAFAVHSVFVIGVVATLFSIIFNNYFEYHYAWDNTSISLPLGYAISSFWQDQEGSFLLWIFWNALVGLILIYQFHKSKKNYALASPSMMIIAGIQAFLTSMILGVVLFGETKLGSSPFLTLKELNPNLPIWSLDPDFIPKDGNGLNPLLQNYWMVIHPPTLFLGFALTMVPFAFAIASLWKKDYHGWLNITLPWSLVGAVILGTGIMMGGIWAYETLNFEGYWNWDPVENAVYVPWILLVAAFHTLFLARKSSSALKYSYILVIAQFILILYSTFLTRSGILGNASVHSFTDLGLSGQLLVYLLSFTLGAIILSVLRWKELPKDENEASIYSAEFWIVIGVLVLSLAAFQVIVTTSIPVYNSIADAIGIDLNMALPTNQIAHYTGFQMWLFILAVVLMGVAQYFWWKKVKGKNIKALVNPLIISLLLTAFIISTTHVDKLSYIILVTASVFGLVANASILLDLLKGKIKVAGGAITHIGVALMLLGIMYSSAYQKTISINNTGTEIFSDSEKESRENVLLWLNRDYPLSEFDIAYKGQFVDVRQVPGYIEKRFVQPVIGTGFKGIARADIVDESDTLRYRGDTIEYEAENTYYRVSFEDKKSGETFNLFPRFQINEQMGNVASPDIKRLWNKDIYSHVSYVQREEDREWSMPMEYQVALKDTFFLNDYVAILEDVVGVREVDGMEIGPGDAAAMAYVRILERDGEKMMSPTFVIKDNQVWSKPVVSNELGLRIQLSEIDPVNGQFSFSIARSEREYIVLKAIEKPFINLLWLGILLLVIGMFISAYRRFSIAFRKA</sequence>
<dbReference type="InterPro" id="IPR032523">
    <property type="entry name" value="CcmF_C"/>
</dbReference>
<accession>A0A0P7BRZ5</accession>
<dbReference type="OrthoDB" id="9761451at2"/>
<keyword evidence="3" id="KW-0472">Membrane</keyword>
<dbReference type="RefSeq" id="WP_055149785.1">
    <property type="nucleotide sequence ID" value="NZ_JXSZ01000012.1"/>
</dbReference>
<evidence type="ECO:0000256" key="2">
    <source>
        <dbReference type="ARBA" id="ARBA00022748"/>
    </source>
</evidence>
<dbReference type="AlphaFoldDB" id="A0A0P7BRZ5"/>
<feature type="transmembrane region" description="Helical" evidence="3">
    <location>
        <begin position="49"/>
        <end position="68"/>
    </location>
</feature>
<proteinExistence type="inferred from homology"/>
<dbReference type="GO" id="GO:0016020">
    <property type="term" value="C:membrane"/>
    <property type="evidence" value="ECO:0007669"/>
    <property type="project" value="InterPro"/>
</dbReference>
<feature type="transmembrane region" description="Helical" evidence="3">
    <location>
        <begin position="133"/>
        <end position="155"/>
    </location>
</feature>
<evidence type="ECO:0000313" key="7">
    <source>
        <dbReference type="Proteomes" id="UP000050454"/>
    </source>
</evidence>
<feature type="transmembrane region" description="Helical" evidence="3">
    <location>
        <begin position="279"/>
        <end position="295"/>
    </location>
</feature>
<feature type="transmembrane region" description="Helical" evidence="3">
    <location>
        <begin position="463"/>
        <end position="482"/>
    </location>
</feature>
<evidence type="ECO:0000313" key="6">
    <source>
        <dbReference type="EMBL" id="KPM47167.1"/>
    </source>
</evidence>
<feature type="transmembrane region" description="Helical" evidence="3">
    <location>
        <begin position="812"/>
        <end position="832"/>
    </location>
</feature>
<evidence type="ECO:0000256" key="3">
    <source>
        <dbReference type="SAM" id="Phobius"/>
    </source>
</evidence>
<feature type="domain" description="Cytochrome c-type biogenesis protein CcmF C-terminal" evidence="5">
    <location>
        <begin position="346"/>
        <end position="542"/>
    </location>
</feature>
<gene>
    <name evidence="6" type="ORF">AFM12_15240</name>
</gene>
<dbReference type="GO" id="GO:0015232">
    <property type="term" value="F:heme transmembrane transporter activity"/>
    <property type="evidence" value="ECO:0007669"/>
    <property type="project" value="InterPro"/>
</dbReference>
<protein>
    <submittedName>
        <fullName evidence="6">Cytochrome C biogenesis protein</fullName>
    </submittedName>
</protein>
<organism evidence="6 7">
    <name type="scientific">Jiulongibacter sediminis</name>
    <dbReference type="NCBI Taxonomy" id="1605367"/>
    <lineage>
        <taxon>Bacteria</taxon>
        <taxon>Pseudomonadati</taxon>
        <taxon>Bacteroidota</taxon>
        <taxon>Cytophagia</taxon>
        <taxon>Cytophagales</taxon>
        <taxon>Leadbetterellaceae</taxon>
        <taxon>Jiulongibacter</taxon>
    </lineage>
</organism>
<feature type="domain" description="Cytochrome c assembly protein" evidence="4">
    <location>
        <begin position="95"/>
        <end position="325"/>
    </location>
</feature>
<comment type="caution">
    <text evidence="6">The sequence shown here is derived from an EMBL/GenBank/DDBJ whole genome shotgun (WGS) entry which is preliminary data.</text>
</comment>
<comment type="similarity">
    <text evidence="1">Belongs to the CcmF/CycK/Ccl1/NrfE/CcsA family.</text>
</comment>
<dbReference type="Pfam" id="PF01578">
    <property type="entry name" value="Cytochrom_C_asm"/>
    <property type="match status" value="1"/>
</dbReference>
<keyword evidence="3" id="KW-0812">Transmembrane</keyword>
<feature type="transmembrane region" description="Helical" evidence="3">
    <location>
        <begin position="516"/>
        <end position="535"/>
    </location>
</feature>
<feature type="transmembrane region" description="Helical" evidence="3">
    <location>
        <begin position="238"/>
        <end position="259"/>
    </location>
</feature>
<feature type="transmembrane region" description="Helical" evidence="3">
    <location>
        <begin position="341"/>
        <end position="362"/>
    </location>
</feature>
<reference evidence="6 7" key="1">
    <citation type="submission" date="2015-07" db="EMBL/GenBank/DDBJ databases">
        <title>The draft genome sequence of Leadbetterella sp. JN14-9.</title>
        <authorList>
            <person name="Liu Y."/>
            <person name="Du J."/>
            <person name="Shao Z."/>
        </authorList>
    </citation>
    <scope>NUCLEOTIDE SEQUENCE [LARGE SCALE GENOMIC DNA]</scope>
    <source>
        <strain evidence="6 7">JN14-9</strain>
    </source>
</reference>
<feature type="transmembrane region" description="Helical" evidence="3">
    <location>
        <begin position="12"/>
        <end position="29"/>
    </location>
</feature>
<feature type="transmembrane region" description="Helical" evidence="3">
    <location>
        <begin position="382"/>
        <end position="406"/>
    </location>
</feature>
<dbReference type="Proteomes" id="UP000050454">
    <property type="component" value="Unassembled WGS sequence"/>
</dbReference>
<name>A0A0P7BRZ5_9BACT</name>
<feature type="transmembrane region" description="Helical" evidence="3">
    <location>
        <begin position="102"/>
        <end position="121"/>
    </location>
</feature>
<dbReference type="GO" id="GO:0020037">
    <property type="term" value="F:heme binding"/>
    <property type="evidence" value="ECO:0007669"/>
    <property type="project" value="InterPro"/>
</dbReference>
<dbReference type="STRING" id="1605367.AFM12_15240"/>
<feature type="transmembrane region" description="Helical" evidence="3">
    <location>
        <begin position="426"/>
        <end position="451"/>
    </location>
</feature>
<dbReference type="Pfam" id="PF16327">
    <property type="entry name" value="CcmF_C"/>
    <property type="match status" value="1"/>
</dbReference>
<dbReference type="InterPro" id="IPR003567">
    <property type="entry name" value="Cyt_c_biogenesis"/>
</dbReference>
<keyword evidence="3" id="KW-1133">Transmembrane helix</keyword>
<dbReference type="GO" id="GO:0017004">
    <property type="term" value="P:cytochrome complex assembly"/>
    <property type="evidence" value="ECO:0007669"/>
    <property type="project" value="UniProtKB-KW"/>
</dbReference>
<evidence type="ECO:0000256" key="1">
    <source>
        <dbReference type="ARBA" id="ARBA00009186"/>
    </source>
</evidence>